<dbReference type="AlphaFoldDB" id="A0A8J4VDN2"/>
<dbReference type="Proteomes" id="UP000737018">
    <property type="component" value="Unassembled WGS sequence"/>
</dbReference>
<gene>
    <name evidence="1" type="ORF">CMV_020421</name>
</gene>
<evidence type="ECO:0000313" key="2">
    <source>
        <dbReference type="Proteomes" id="UP000737018"/>
    </source>
</evidence>
<sequence length="101" mass="11293">MLIYPFHNDDSQSQLPTRVGFGFGLASELQKSKGGEVMVVEWQIGERSILKKDVMARDHVGNTMGAWSSLDQARKPKVAEAKAVRLAVLIAKQEDYKQTIF</sequence>
<reference evidence="1" key="1">
    <citation type="submission" date="2020-03" db="EMBL/GenBank/DDBJ databases">
        <title>Castanea mollissima Vanexum genome sequencing.</title>
        <authorList>
            <person name="Staton M."/>
        </authorList>
    </citation>
    <scope>NUCLEOTIDE SEQUENCE</scope>
    <source>
        <tissue evidence="1">Leaf</tissue>
    </source>
</reference>
<proteinExistence type="predicted"/>
<keyword evidence="2" id="KW-1185">Reference proteome</keyword>
<comment type="caution">
    <text evidence="1">The sequence shown here is derived from an EMBL/GenBank/DDBJ whole genome shotgun (WGS) entry which is preliminary data.</text>
</comment>
<organism evidence="1 2">
    <name type="scientific">Castanea mollissima</name>
    <name type="common">Chinese chestnut</name>
    <dbReference type="NCBI Taxonomy" id="60419"/>
    <lineage>
        <taxon>Eukaryota</taxon>
        <taxon>Viridiplantae</taxon>
        <taxon>Streptophyta</taxon>
        <taxon>Embryophyta</taxon>
        <taxon>Tracheophyta</taxon>
        <taxon>Spermatophyta</taxon>
        <taxon>Magnoliopsida</taxon>
        <taxon>eudicotyledons</taxon>
        <taxon>Gunneridae</taxon>
        <taxon>Pentapetalae</taxon>
        <taxon>rosids</taxon>
        <taxon>fabids</taxon>
        <taxon>Fagales</taxon>
        <taxon>Fagaceae</taxon>
        <taxon>Castanea</taxon>
    </lineage>
</organism>
<dbReference type="EMBL" id="JRKL02003789">
    <property type="protein sequence ID" value="KAF3954207.1"/>
    <property type="molecule type" value="Genomic_DNA"/>
</dbReference>
<protein>
    <submittedName>
        <fullName evidence="1">Uncharacterized protein</fullName>
    </submittedName>
</protein>
<name>A0A8J4VDN2_9ROSI</name>
<evidence type="ECO:0000313" key="1">
    <source>
        <dbReference type="EMBL" id="KAF3954207.1"/>
    </source>
</evidence>
<accession>A0A8J4VDN2</accession>